<evidence type="ECO:0000256" key="4">
    <source>
        <dbReference type="ARBA" id="ARBA00023136"/>
    </source>
</evidence>
<protein>
    <recommendedName>
        <fullName evidence="6">Major facilitator superfamily (MFS) profile domain-containing protein</fullName>
    </recommendedName>
</protein>
<feature type="transmembrane region" description="Helical" evidence="5">
    <location>
        <begin position="903"/>
        <end position="922"/>
    </location>
</feature>
<feature type="transmembrane region" description="Helical" evidence="5">
    <location>
        <begin position="753"/>
        <end position="776"/>
    </location>
</feature>
<evidence type="ECO:0000259" key="6">
    <source>
        <dbReference type="PROSITE" id="PS50850"/>
    </source>
</evidence>
<dbReference type="FunFam" id="1.20.1250.20:FF:000023">
    <property type="entry name" value="Solute carrier family 22 member 6"/>
    <property type="match status" value="1"/>
</dbReference>
<feature type="transmembrane region" description="Helical" evidence="5">
    <location>
        <begin position="875"/>
        <end position="896"/>
    </location>
</feature>
<evidence type="ECO:0000256" key="2">
    <source>
        <dbReference type="ARBA" id="ARBA00022692"/>
    </source>
</evidence>
<sequence>MEFDDILPKLGQFGRYQKFVYFMLCIPASLPAVFLTFNQVFMSATPEHWCEIPELKDTNMTLQQRLNLSIPGQLKGSVNVYNRCIAYAVNWTAVVTTSDQWPPLSNTSWPTESCRSWEFDTTYYDETLVSKLNLVCDNKWWPSVATTAFYAGSLFGNVLFGGVADKWGRKLAFFIVLGLEFVFAIACTFSPDYITYTIFRTLLGLTFPAIFQIPFIIGMELTGPDYRTLAGMVVCIFFASAMCLLAVLAYLCRHWYKLALWTSIPCVLLFGLWWIVPESPRWLLNKGRREEAEIIVQKMAKSNRKEICKNFLNSLQDEEGGSCAEQQQRRQHSSSALGLVQTSNMRKKTIVITFNWLSNAVVYNGLSYMCANLGVNDYVAFFISGLVEIPSYIITWFAMQRWGRRCSLIVAQLIGGVACVCTMLVPEDQVWVTVSLSMIGKFGISGSFSVIYIFAGELYPTVVRAMGLAISSFVAGIGLIASPTIVYLAVYSRVLPLIIMGLLSVAGALAVVWLPETLGCRLPETIAEGEAFGKDLTTYSKQNKNQQFVHHTAAILIFNHLFLSATPEHWCLVPELIASNLSVSERIHLSSPLEWRDGDLHPSRCSVYAINWTDALRVSKNSGEWPPQPNLSWPILSCTNWEFDTRSYDSTLVSEFNLVCDNKWWPTFCMAAFNVGSLCGNLAWGWVADRWGRRNAFFLILFTAVSFATASAFVNNYITYTVFRTLVGFTYPAIFQVPFIIVVELTGPSHRTYVGIMTCLFVGLAEIALAVMAYYIRDWFKLALSTSLPFALLFVYWWILPESPRWLLNKNRTHEAEEKFPERVYLSDYPGSLKDLVRTPNLRRKSLILMFIWTMTSIVYGGLSLMSTSLGVNDYLAFMMLGGVEVPACLLAWLLMDTIGRRWSFCAGMLLAGAACVCTYFLDEGDLWGGLTLTLVGKLGNSLAFCVLYVFAGELFPTVIRARGISMCTFVAGITAVSSPYIVYLAIHSRALPLVIMGLMCVLGGIFAIFLPETLRCHLPETIEEGEEFGRDRKLFDCFNNIFIHFSLTFRGIFQTNHKGVVLRSVLNSVHISVIDSSELDSQEMWTFFPQRS</sequence>
<feature type="transmembrane region" description="Helical" evidence="5">
    <location>
        <begin position="258"/>
        <end position="276"/>
    </location>
</feature>
<feature type="transmembrane region" description="Helical" evidence="5">
    <location>
        <begin position="991"/>
        <end position="1011"/>
    </location>
</feature>
<comment type="subcellular location">
    <subcellularLocation>
        <location evidence="1">Membrane</location>
        <topology evidence="1">Multi-pass membrane protein</topology>
    </subcellularLocation>
</comment>
<dbReference type="Pfam" id="PF00083">
    <property type="entry name" value="Sugar_tr"/>
    <property type="match status" value="2"/>
</dbReference>
<feature type="transmembrane region" description="Helical" evidence="5">
    <location>
        <begin position="171"/>
        <end position="191"/>
    </location>
</feature>
<dbReference type="GO" id="GO:0016020">
    <property type="term" value="C:membrane"/>
    <property type="evidence" value="ECO:0007669"/>
    <property type="project" value="UniProtKB-SubCell"/>
</dbReference>
<feature type="transmembrane region" description="Helical" evidence="5">
    <location>
        <begin position="664"/>
        <end position="684"/>
    </location>
</feature>
<dbReference type="PhylomeDB" id="T1J271"/>
<dbReference type="STRING" id="126957.T1J271"/>
<feature type="transmembrane region" description="Helical" evidence="5">
    <location>
        <begin position="140"/>
        <end position="164"/>
    </location>
</feature>
<feature type="transmembrane region" description="Helical" evidence="5">
    <location>
        <begin position="494"/>
        <end position="514"/>
    </location>
</feature>
<feature type="transmembrane region" description="Helical" evidence="5">
    <location>
        <begin position="19"/>
        <end position="37"/>
    </location>
</feature>
<feature type="transmembrane region" description="Helical" evidence="5">
    <location>
        <begin position="467"/>
        <end position="488"/>
    </location>
</feature>
<keyword evidence="2 5" id="KW-0812">Transmembrane</keyword>
<keyword evidence="8" id="KW-1185">Reference proteome</keyword>
<dbReference type="InterPro" id="IPR020846">
    <property type="entry name" value="MFS_dom"/>
</dbReference>
<feature type="transmembrane region" description="Helical" evidence="5">
    <location>
        <begin position="726"/>
        <end position="746"/>
    </location>
</feature>
<dbReference type="GO" id="GO:0022857">
    <property type="term" value="F:transmembrane transporter activity"/>
    <property type="evidence" value="ECO:0007669"/>
    <property type="project" value="InterPro"/>
</dbReference>
<dbReference type="eggNOG" id="KOG0255">
    <property type="taxonomic scope" value="Eukaryota"/>
</dbReference>
<dbReference type="EMBL" id="JH431796">
    <property type="status" value="NOT_ANNOTATED_CDS"/>
    <property type="molecule type" value="Genomic_DNA"/>
</dbReference>
<dbReference type="Gene3D" id="1.20.1250.20">
    <property type="entry name" value="MFS general substrate transporter like domains"/>
    <property type="match status" value="2"/>
</dbReference>
<evidence type="ECO:0000313" key="8">
    <source>
        <dbReference type="Proteomes" id="UP000014500"/>
    </source>
</evidence>
<dbReference type="SUPFAM" id="SSF103473">
    <property type="entry name" value="MFS general substrate transporter"/>
    <property type="match status" value="2"/>
</dbReference>
<dbReference type="CDD" id="cd17317">
    <property type="entry name" value="MFS_SLC22"/>
    <property type="match status" value="2"/>
</dbReference>
<keyword evidence="3 5" id="KW-1133">Transmembrane helix</keyword>
<dbReference type="InterPro" id="IPR005828">
    <property type="entry name" value="MFS_sugar_transport-like"/>
</dbReference>
<feature type="transmembrane region" description="Helical" evidence="5">
    <location>
        <begin position="928"/>
        <end position="952"/>
    </location>
</feature>
<evidence type="ECO:0000313" key="7">
    <source>
        <dbReference type="EnsemblMetazoa" id="SMAR007650-PA"/>
    </source>
</evidence>
<feature type="transmembrane region" description="Helical" evidence="5">
    <location>
        <begin position="229"/>
        <end position="252"/>
    </location>
</feature>
<feature type="transmembrane region" description="Helical" evidence="5">
    <location>
        <begin position="197"/>
        <end position="217"/>
    </location>
</feature>
<feature type="transmembrane region" description="Helical" evidence="5">
    <location>
        <begin position="431"/>
        <end position="455"/>
    </location>
</feature>
<evidence type="ECO:0000256" key="5">
    <source>
        <dbReference type="SAM" id="Phobius"/>
    </source>
</evidence>
<dbReference type="PANTHER" id="PTHR24064">
    <property type="entry name" value="SOLUTE CARRIER FAMILY 22 MEMBER"/>
    <property type="match status" value="1"/>
</dbReference>
<dbReference type="AlphaFoldDB" id="T1J271"/>
<feature type="transmembrane region" description="Helical" evidence="5">
    <location>
        <begin position="696"/>
        <end position="714"/>
    </location>
</feature>
<accession>T1J271</accession>
<reference evidence="7" key="2">
    <citation type="submission" date="2015-02" db="UniProtKB">
        <authorList>
            <consortium name="EnsemblMetazoa"/>
        </authorList>
    </citation>
    <scope>IDENTIFICATION</scope>
</reference>
<dbReference type="InterPro" id="IPR036259">
    <property type="entry name" value="MFS_trans_sf"/>
</dbReference>
<feature type="transmembrane region" description="Helical" evidence="5">
    <location>
        <begin position="964"/>
        <end position="985"/>
    </location>
</feature>
<evidence type="ECO:0000256" key="3">
    <source>
        <dbReference type="ARBA" id="ARBA00022989"/>
    </source>
</evidence>
<feature type="transmembrane region" description="Helical" evidence="5">
    <location>
        <begin position="406"/>
        <end position="425"/>
    </location>
</feature>
<feature type="domain" description="Major facilitator superfamily (MFS) profile" evidence="6">
    <location>
        <begin position="85"/>
        <end position="519"/>
    </location>
</feature>
<organism evidence="7 8">
    <name type="scientific">Strigamia maritima</name>
    <name type="common">European centipede</name>
    <name type="synonym">Geophilus maritimus</name>
    <dbReference type="NCBI Taxonomy" id="126957"/>
    <lineage>
        <taxon>Eukaryota</taxon>
        <taxon>Metazoa</taxon>
        <taxon>Ecdysozoa</taxon>
        <taxon>Arthropoda</taxon>
        <taxon>Myriapoda</taxon>
        <taxon>Chilopoda</taxon>
        <taxon>Pleurostigmophora</taxon>
        <taxon>Geophilomorpha</taxon>
        <taxon>Linotaeniidae</taxon>
        <taxon>Strigamia</taxon>
    </lineage>
</organism>
<evidence type="ECO:0000256" key="1">
    <source>
        <dbReference type="ARBA" id="ARBA00004141"/>
    </source>
</evidence>
<proteinExistence type="predicted"/>
<feature type="transmembrane region" description="Helical" evidence="5">
    <location>
        <begin position="846"/>
        <end position="863"/>
    </location>
</feature>
<reference evidence="8" key="1">
    <citation type="submission" date="2011-05" db="EMBL/GenBank/DDBJ databases">
        <authorList>
            <person name="Richards S.R."/>
            <person name="Qu J."/>
            <person name="Jiang H."/>
            <person name="Jhangiani S.N."/>
            <person name="Agravi P."/>
            <person name="Goodspeed R."/>
            <person name="Gross S."/>
            <person name="Mandapat C."/>
            <person name="Jackson L."/>
            <person name="Mathew T."/>
            <person name="Pu L."/>
            <person name="Thornton R."/>
            <person name="Saada N."/>
            <person name="Wilczek-Boney K.B."/>
            <person name="Lee S."/>
            <person name="Kovar C."/>
            <person name="Wu Y."/>
            <person name="Scherer S.E."/>
            <person name="Worley K.C."/>
            <person name="Muzny D.M."/>
            <person name="Gibbs R."/>
        </authorList>
    </citation>
    <scope>NUCLEOTIDE SEQUENCE</scope>
    <source>
        <strain evidence="8">Brora</strain>
    </source>
</reference>
<feature type="transmembrane region" description="Helical" evidence="5">
    <location>
        <begin position="378"/>
        <end position="399"/>
    </location>
</feature>
<dbReference type="EnsemblMetazoa" id="SMAR007650-RA">
    <property type="protein sequence ID" value="SMAR007650-PA"/>
    <property type="gene ID" value="SMAR007650"/>
</dbReference>
<name>T1J271_STRMM</name>
<dbReference type="OMA" id="WRRSAMI"/>
<dbReference type="HOGENOM" id="CLU_293071_0_0_1"/>
<keyword evidence="4 5" id="KW-0472">Membrane</keyword>
<dbReference type="PROSITE" id="PS50850">
    <property type="entry name" value="MFS"/>
    <property type="match status" value="2"/>
</dbReference>
<feature type="domain" description="Major facilitator superfamily (MFS) profile" evidence="6">
    <location>
        <begin position="607"/>
        <end position="1016"/>
    </location>
</feature>
<dbReference type="Proteomes" id="UP000014500">
    <property type="component" value="Unassembled WGS sequence"/>
</dbReference>